<evidence type="ECO:0000313" key="2">
    <source>
        <dbReference type="EMBL" id="MBC5641804.1"/>
    </source>
</evidence>
<organism evidence="2 3">
    <name type="scientific">Parabacteroides segnis</name>
    <dbReference type="NCBI Taxonomy" id="2763058"/>
    <lineage>
        <taxon>Bacteria</taxon>
        <taxon>Pseudomonadati</taxon>
        <taxon>Bacteroidota</taxon>
        <taxon>Bacteroidia</taxon>
        <taxon>Bacteroidales</taxon>
        <taxon>Tannerellaceae</taxon>
        <taxon>Parabacteroides</taxon>
    </lineage>
</organism>
<keyword evidence="3" id="KW-1185">Reference proteome</keyword>
<feature type="domain" description="MrfA-like Zn-binding" evidence="1">
    <location>
        <begin position="588"/>
        <end position="680"/>
    </location>
</feature>
<evidence type="ECO:0000259" key="1">
    <source>
        <dbReference type="Pfam" id="PF09369"/>
    </source>
</evidence>
<reference evidence="2 3" key="1">
    <citation type="submission" date="2020-08" db="EMBL/GenBank/DDBJ databases">
        <title>Genome public.</title>
        <authorList>
            <person name="Liu C."/>
            <person name="Sun Q."/>
        </authorList>
    </citation>
    <scope>NUCLEOTIDE SEQUENCE [LARGE SCALE GENOMIC DNA]</scope>
    <source>
        <strain evidence="2 3">BX2</strain>
    </source>
</reference>
<dbReference type="Proteomes" id="UP000644010">
    <property type="component" value="Unassembled WGS sequence"/>
</dbReference>
<accession>A0ABR7DWB2</accession>
<gene>
    <name evidence="2" type="ORF">H8S77_02715</name>
</gene>
<proteinExistence type="predicted"/>
<dbReference type="InterPro" id="IPR047721">
    <property type="entry name" value="DrmB"/>
</dbReference>
<sequence>MEINNKKQYNQGIGKYKILSSTAGVGALVTTKWGGFVMPLSISDWQFVKTLSEEIKKPENSNHTLQQLQGLSGVEIIDDSRFVEFLKQKKQLTALKCFVAVPHIQLDKFNQIDKDEHPIYKKKQELGVELKDEMFIIPAINFPKWFISNNFDMKPIEEWQEVWKAKRCNDGKMDYFAPPRDPNKKTYRTFKNSMLNDKNIYGLLKPVPMVLICSNGHISDIPWYHYFCAKLANEKIDKLEGFDLFNYDCEPCSNASDGHHQLQWITNRNQSESWGTLKCARCNGKVSLAGIMNIKPFCRGERPWDLENRREICTTGHDRTIMQMVLVTSNSIYYANCLSSLYIPDEYIERAEGQLTTEANKMLQKILDKIFPRFERRSESPSKEDFWRKMFDEGDTLRDAADDDAIELTDNDWNALKQSFINPEETEEVDVLATYRYNEYQVFAKNTSTPGDKPGLRFENIILSDSLKGYFTKIQKVDTLAITSTQLGFSRVSMPSAKIVGGKVIYPDDQIKPIYTCNKDEVLVLPANQLFGEGIFFMFDESKVNQWADNHNLEKYFQCNLSEDDMGKFMSDEMEQYGRARFYLLHTFSHIIMKELEFSCGYPTASLNERLYYSDKMSGVLIYTADGAEGSMGGLVWQAQPHLIERIIKTAMNRALNCSSDPMCWENEDGLNRASCFSCTMISETSCEQRNLGLDRRALVDTKFGYFKDLV</sequence>
<evidence type="ECO:0000313" key="3">
    <source>
        <dbReference type="Proteomes" id="UP000644010"/>
    </source>
</evidence>
<protein>
    <submittedName>
        <fullName evidence="2">DUF1998 domain-containing protein</fullName>
    </submittedName>
</protein>
<dbReference type="EMBL" id="JACOOI010000002">
    <property type="protein sequence ID" value="MBC5641804.1"/>
    <property type="molecule type" value="Genomic_DNA"/>
</dbReference>
<comment type="caution">
    <text evidence="2">The sequence shown here is derived from an EMBL/GenBank/DDBJ whole genome shotgun (WGS) entry which is preliminary data.</text>
</comment>
<dbReference type="RefSeq" id="WP_186958192.1">
    <property type="nucleotide sequence ID" value="NZ_JACOOI010000002.1"/>
</dbReference>
<dbReference type="Pfam" id="PF09369">
    <property type="entry name" value="MZB"/>
    <property type="match status" value="1"/>
</dbReference>
<dbReference type="InterPro" id="IPR018973">
    <property type="entry name" value="MZB"/>
</dbReference>
<name>A0ABR7DWB2_9BACT</name>
<dbReference type="NCBIfam" id="NF038324">
    <property type="entry name" value="DrmB_fam"/>
    <property type="match status" value="1"/>
</dbReference>